<evidence type="ECO:0000256" key="1">
    <source>
        <dbReference type="SAM" id="MobiDB-lite"/>
    </source>
</evidence>
<reference evidence="3 4" key="1">
    <citation type="submission" date="2018-12" db="EMBL/GenBank/DDBJ databases">
        <authorList>
            <person name="hu s."/>
            <person name="Xu Y."/>
            <person name="Xu B."/>
            <person name="Li F."/>
        </authorList>
    </citation>
    <scope>NUCLEOTIDE SEQUENCE [LARGE SCALE GENOMIC DNA]</scope>
    <source>
        <strain evidence="3 4">KSW2-17</strain>
    </source>
</reference>
<sequence>MCGKLGVSRRPQRIDGDRLDGRQHVDLGGRSPAHLHRPRSDLDVTDANKPEGTAGENDATRPADSTAPGGPDFDLDAWEAKGNRRRRSSSSSGSGSSSSGRGKGTSSRSRRKRARRRRIIGWSIAGVAVVLIAATAWVGIRALLAKDELEAAVPLANDVVSAIGDGDTEGARSTADRLAQHTASAASLTGDPVWRAFEVLPFIGDDLHAVREIAGSVDSLATDALDPLLTLVQDFSLEQFTPKDGALPVQPLIDAQPTVAQAAAATAAAHDRVDAIDTSGTLSPVTDAVDRLGGLVDTADAATDAANRAVQLLPLVLGSDRPRDYLLIFQNSAEPRSAGGIAGAFALLHTENGTMSLTQQATAQDFPKADQPIIDLPTETEGIYGDITGRFAQNITITPQFPLSGELAQAWWERSYGTKVDGVIALDPTTLSYLLRATGPITLATGDQLTSDNAVKLLLQDVYSRYPDTQVQDLFFASTAAAVFSAISSGDVDPVAFIEALAQASSERRVLIWSSDPVEQAILDDTSLNGDLTQFGGQDRYGVYINDSTGAKMGTYLEYRLGAVDTSCRNDGRPYRDVEVTVTSTAPTDAATSLPSYVTGGGQFGVTPGNTKIILAFYGADGSQFVGIERGGEAVSSRTAQDFGLPVVLTTVELAPGETATIHVRWLAPEDPSDSPVTEMTPGVHAIETEKPRFDCKFP</sequence>
<accession>A0ABY0CAA3</accession>
<dbReference type="EMBL" id="RZGY01000001">
    <property type="protein sequence ID" value="RUQ86624.1"/>
    <property type="molecule type" value="Genomic_DNA"/>
</dbReference>
<feature type="compositionally biased region" description="Low complexity" evidence="1">
    <location>
        <begin position="89"/>
        <end position="107"/>
    </location>
</feature>
<name>A0ABY0CAA3_9MICO</name>
<keyword evidence="2" id="KW-0812">Transmembrane</keyword>
<dbReference type="Proteomes" id="UP000268291">
    <property type="component" value="Unassembled WGS sequence"/>
</dbReference>
<organism evidence="3 4">
    <name type="scientific">Labedella gwakjiensis</name>
    <dbReference type="NCBI Taxonomy" id="390269"/>
    <lineage>
        <taxon>Bacteria</taxon>
        <taxon>Bacillati</taxon>
        <taxon>Actinomycetota</taxon>
        <taxon>Actinomycetes</taxon>
        <taxon>Micrococcales</taxon>
        <taxon>Microbacteriaceae</taxon>
        <taxon>Labedella</taxon>
    </lineage>
</organism>
<evidence type="ECO:0000313" key="3">
    <source>
        <dbReference type="EMBL" id="RUQ86624.1"/>
    </source>
</evidence>
<feature type="compositionally biased region" description="Basic and acidic residues" evidence="1">
    <location>
        <begin position="38"/>
        <end position="49"/>
    </location>
</feature>
<keyword evidence="2" id="KW-1133">Transmembrane helix</keyword>
<feature type="compositionally biased region" description="Basic and acidic residues" evidence="1">
    <location>
        <begin position="12"/>
        <end position="27"/>
    </location>
</feature>
<protein>
    <submittedName>
        <fullName evidence="3">DUF4012 domain-containing protein</fullName>
    </submittedName>
</protein>
<comment type="caution">
    <text evidence="3">The sequence shown here is derived from an EMBL/GenBank/DDBJ whole genome shotgun (WGS) entry which is preliminary data.</text>
</comment>
<dbReference type="Pfam" id="PF13196">
    <property type="entry name" value="DUF4012"/>
    <property type="match status" value="1"/>
</dbReference>
<evidence type="ECO:0000313" key="4">
    <source>
        <dbReference type="Proteomes" id="UP000268291"/>
    </source>
</evidence>
<feature type="transmembrane region" description="Helical" evidence="2">
    <location>
        <begin position="119"/>
        <end position="140"/>
    </location>
</feature>
<keyword evidence="2" id="KW-0472">Membrane</keyword>
<proteinExistence type="predicted"/>
<feature type="region of interest" description="Disordered" evidence="1">
    <location>
        <begin position="1"/>
        <end position="114"/>
    </location>
</feature>
<evidence type="ECO:0000256" key="2">
    <source>
        <dbReference type="SAM" id="Phobius"/>
    </source>
</evidence>
<dbReference type="InterPro" id="IPR025101">
    <property type="entry name" value="DUF4012"/>
</dbReference>
<keyword evidence="4" id="KW-1185">Reference proteome</keyword>
<gene>
    <name evidence="3" type="ORF">ELQ93_06510</name>
</gene>